<keyword evidence="1" id="KW-0812">Transmembrane</keyword>
<evidence type="ECO:0000259" key="2">
    <source>
        <dbReference type="Pfam" id="PF08308"/>
    </source>
</evidence>
<evidence type="ECO:0000256" key="1">
    <source>
        <dbReference type="SAM" id="Phobius"/>
    </source>
</evidence>
<feature type="domain" description="PEGA" evidence="2">
    <location>
        <begin position="60"/>
        <end position="121"/>
    </location>
</feature>
<feature type="transmembrane region" description="Helical" evidence="1">
    <location>
        <begin position="20"/>
        <end position="43"/>
    </location>
</feature>
<protein>
    <recommendedName>
        <fullName evidence="2">PEGA domain-containing protein</fullName>
    </recommendedName>
</protein>
<comment type="caution">
    <text evidence="3">The sequence shown here is derived from an EMBL/GenBank/DDBJ whole genome shotgun (WGS) entry which is preliminary data.</text>
</comment>
<reference evidence="4" key="1">
    <citation type="submission" date="2017-09" db="EMBL/GenBank/DDBJ databases">
        <title>Depth-based differentiation of microbial function through sediment-hosted aquifers and enrichment of novel symbionts in the deep terrestrial subsurface.</title>
        <authorList>
            <person name="Probst A.J."/>
            <person name="Ladd B."/>
            <person name="Jarett J.K."/>
            <person name="Geller-Mcgrath D.E."/>
            <person name="Sieber C.M.K."/>
            <person name="Emerson J.B."/>
            <person name="Anantharaman K."/>
            <person name="Thomas B.C."/>
            <person name="Malmstrom R."/>
            <person name="Stieglmeier M."/>
            <person name="Klingl A."/>
            <person name="Woyke T."/>
            <person name="Ryan C.M."/>
            <person name="Banfield J.F."/>
        </authorList>
    </citation>
    <scope>NUCLEOTIDE SEQUENCE [LARGE SCALE GENOMIC DNA]</scope>
</reference>
<keyword evidence="1" id="KW-1133">Transmembrane helix</keyword>
<evidence type="ECO:0000313" key="4">
    <source>
        <dbReference type="Proteomes" id="UP000229056"/>
    </source>
</evidence>
<gene>
    <name evidence="3" type="ORF">COT80_01330</name>
</gene>
<dbReference type="Proteomes" id="UP000229056">
    <property type="component" value="Unassembled WGS sequence"/>
</dbReference>
<accession>A0A2H0W4I9</accession>
<proteinExistence type="predicted"/>
<sequence>MSKTDSKYKNIKLTTAENIIFRRLVYISFITVFLIVVPLVLLYTQGYRYNFKRGKVQKTGIFIVSSIPKKADVYLNGKLIIGDQTPSRIEKLLPADYEIKLTKDGYHDWTKKLQIYENSTTFAEDVILWKNNLPIQIAEHNIISWLTSPDNKKSTFLTSDRNIISFNFDNKETHTIYQANEYANPQILEWSNTSKKILIKSNNNYLAIDTERYYLQPVKISNDNYQSIKWSLNNDNSLYALNASGVWKIDLFTGDKKLIFNKSISDFIINNDFIYYYYKDIIYKQKISDTNPEIIDGVKCQDCKFLNHDFSKLILANIKSQEFFIIDPELKNKTIKREAKNFSWLNQNTLLFYNDWEIWIYNLEKKEPELITRIGSGITEALWHHEGRHIIFTSEDSIKIIELDNRELRNIIELFKGKNISHLTINNKGDNIYFTTIIQDHEYTMELNIK</sequence>
<name>A0A2H0W4I9_9BACT</name>
<dbReference type="InterPro" id="IPR011042">
    <property type="entry name" value="6-blade_b-propeller_TolB-like"/>
</dbReference>
<dbReference type="EMBL" id="PEZY01000005">
    <property type="protein sequence ID" value="PIS06197.1"/>
    <property type="molecule type" value="Genomic_DNA"/>
</dbReference>
<organism evidence="3 4">
    <name type="scientific">Candidatus Buchananbacteria bacterium CG10_big_fil_rev_8_21_14_0_10_33_19</name>
    <dbReference type="NCBI Taxonomy" id="1974525"/>
    <lineage>
        <taxon>Bacteria</taxon>
        <taxon>Candidatus Buchananiibacteriota</taxon>
    </lineage>
</organism>
<dbReference type="Gene3D" id="2.120.10.30">
    <property type="entry name" value="TolB, C-terminal domain"/>
    <property type="match status" value="1"/>
</dbReference>
<dbReference type="AlphaFoldDB" id="A0A2H0W4I9"/>
<dbReference type="SUPFAM" id="SSF82171">
    <property type="entry name" value="DPP6 N-terminal domain-like"/>
    <property type="match status" value="1"/>
</dbReference>
<dbReference type="Pfam" id="PF08308">
    <property type="entry name" value="PEGA"/>
    <property type="match status" value="1"/>
</dbReference>
<keyword evidence="1" id="KW-0472">Membrane</keyword>
<dbReference type="InterPro" id="IPR013229">
    <property type="entry name" value="PEGA"/>
</dbReference>
<evidence type="ECO:0000313" key="3">
    <source>
        <dbReference type="EMBL" id="PIS06197.1"/>
    </source>
</evidence>